<keyword evidence="4 9" id="KW-0805">Transcription regulation</keyword>
<evidence type="ECO:0000256" key="7">
    <source>
        <dbReference type="ARBA" id="ARBA00023242"/>
    </source>
</evidence>
<sequence>MHKLLDLLHEAIAKKIPQKSFILLSALCTPITDDEIVQIFQSPLKNEQIRLFVDWATSSISNCHKFWSNLGQVEDGIQVRFLQEVRREYNHQSFVYDEFIRYAFDYLNNSTPSSEIVNEFVHLLGLMKDTTSSEFIELFKLIKQTGYNLQQTTRGVLTSEQLNHLADLNLIESESMEDTSEVGVSLDVTGKLDTYLEVKRKLWVYQITRDFNKLQLYEDAGSFLRHFKVCVPNQENGEVAQLLISSFPLNVEGFHLFNVENFISTRVPPMLEELGVVIDQLEVSSNVKRLLVSKAEPDLKRLQDLLNTDPEFISFEESGLINFISELSRKGSQKKVSETILEHMREFVRTKQLEKLNRLLLALMNNIEMVNIIMFHTNLSLLHILIDYIDFETFAIGSEDDFQDVYSYCGVGVLSIILILEVFHIDLSKIDLNSYAVGFVNNFYYRLGDNLTNNTPLEKDDDDLTIIGNYNNLVTEWINALFDDSNDGLSDELMKSLGIKQIYKLMPIIYKQAIMATKLGKINMGILSNGLDYLSQLFLLPVTTCLVKWMARDNKDSGLYKQVISELMKPNVDQDSNPMSRIILNICGNDVLRVVNDNKIKQFIHYKDVEKTIENNINVWERVKFSSSFDQFDLLLKNKRETILYMIQESYTFQETKDENSKLFINLLISVSILDSIENIDDLEYWKRELNKTSELQSKSNNEDKTFSCILDYHYSSIFNDDVDKSMDDMDNNDGKDDIEMKVPASEELKTVQRQLILQDSLLSHFKAIKDKTNHANLFYKTVRVLTDKILEELDTWN</sequence>
<evidence type="ECO:0000256" key="2">
    <source>
        <dbReference type="ARBA" id="ARBA00008782"/>
    </source>
</evidence>
<dbReference type="KEGG" id="cot:CORT_0D04690"/>
<name>H8X661_CANO9</name>
<comment type="similarity">
    <text evidence="2 9">Belongs to the Mediator complex subunit 5 family.</text>
</comment>
<evidence type="ECO:0000256" key="3">
    <source>
        <dbReference type="ARBA" id="ARBA00020628"/>
    </source>
</evidence>
<organism evidence="10 11">
    <name type="scientific">Candida orthopsilosis (strain 90-125)</name>
    <name type="common">Yeast</name>
    <dbReference type="NCBI Taxonomy" id="1136231"/>
    <lineage>
        <taxon>Eukaryota</taxon>
        <taxon>Fungi</taxon>
        <taxon>Dikarya</taxon>
        <taxon>Ascomycota</taxon>
        <taxon>Saccharomycotina</taxon>
        <taxon>Pichiomycetes</taxon>
        <taxon>Debaryomycetaceae</taxon>
        <taxon>Candida/Lodderomyces clade</taxon>
        <taxon>Candida</taxon>
    </lineage>
</organism>
<dbReference type="RefSeq" id="XP_003869444.1">
    <property type="nucleotide sequence ID" value="XM_003869395.1"/>
</dbReference>
<dbReference type="AlphaFoldDB" id="H8X661"/>
<dbReference type="PANTHER" id="PTHR35784">
    <property type="entry name" value="MEDIATOR OF RNA POLYMERASE II TRANSCRIPTION SUBUNIT 5"/>
    <property type="match status" value="1"/>
</dbReference>
<evidence type="ECO:0000256" key="9">
    <source>
        <dbReference type="RuleBase" id="RU364142"/>
    </source>
</evidence>
<proteinExistence type="inferred from homology"/>
<dbReference type="EMBL" id="HE681722">
    <property type="protein sequence ID" value="CCG23309.1"/>
    <property type="molecule type" value="Genomic_DNA"/>
</dbReference>
<evidence type="ECO:0000256" key="4">
    <source>
        <dbReference type="ARBA" id="ARBA00023015"/>
    </source>
</evidence>
<reference evidence="10 11" key="1">
    <citation type="journal article" date="2012" name="PLoS ONE">
        <title>Sequence and analysis of the genome of the pathogenic yeast Candida orthopsilosis.</title>
        <authorList>
            <person name="Riccombeni A."/>
            <person name="Vidanes G."/>
            <person name="Proux-Wera E."/>
            <person name="Wolfe K.H."/>
            <person name="Butler G."/>
        </authorList>
    </citation>
    <scope>NUCLEOTIDE SEQUENCE [LARGE SCALE GENOMIC DNA]</scope>
    <source>
        <strain evidence="10 11">Co 90-125</strain>
    </source>
</reference>
<dbReference type="GO" id="GO:0006357">
    <property type="term" value="P:regulation of transcription by RNA polymerase II"/>
    <property type="evidence" value="ECO:0007669"/>
    <property type="project" value="InterPro"/>
</dbReference>
<evidence type="ECO:0000313" key="11">
    <source>
        <dbReference type="Proteomes" id="UP000005018"/>
    </source>
</evidence>
<dbReference type="InterPro" id="IPR014801">
    <property type="entry name" value="Mediator_Med5_fun"/>
</dbReference>
<keyword evidence="6 9" id="KW-0804">Transcription</keyword>
<dbReference type="HOGENOM" id="CLU_012200_0_0_1"/>
<protein>
    <recommendedName>
        <fullName evidence="3 9">Mediator of RNA polymerase II transcription subunit 5</fullName>
    </recommendedName>
    <alternativeName>
        <fullName evidence="8 9">Mediator complex subunit 5</fullName>
    </alternativeName>
</protein>
<dbReference type="GO" id="GO:0003712">
    <property type="term" value="F:transcription coregulator activity"/>
    <property type="evidence" value="ECO:0007669"/>
    <property type="project" value="InterPro"/>
</dbReference>
<accession>H8X661</accession>
<evidence type="ECO:0000256" key="5">
    <source>
        <dbReference type="ARBA" id="ARBA00023159"/>
    </source>
</evidence>
<dbReference type="GeneID" id="14540409"/>
<dbReference type="GO" id="GO:0016592">
    <property type="term" value="C:mediator complex"/>
    <property type="evidence" value="ECO:0007669"/>
    <property type="project" value="InterPro"/>
</dbReference>
<gene>
    <name evidence="9" type="primary">MED5</name>
    <name evidence="10" type="ORF">CORT_0D04690</name>
</gene>
<evidence type="ECO:0000313" key="10">
    <source>
        <dbReference type="EMBL" id="CCG23309.1"/>
    </source>
</evidence>
<evidence type="ECO:0000256" key="8">
    <source>
        <dbReference type="ARBA" id="ARBA00031256"/>
    </source>
</evidence>
<comment type="function">
    <text evidence="9">Component of the Mediator complex, a coactivator involved in the regulated transcription of nearly all RNA polymerase II-dependent genes. Mediator functions as a bridge to convey information from gene-specific regulatory proteins to the basal RNA polymerase II transcription machinery. Mediator is recruited to promoters by direct interactions with regulatory proteins and serves as a scaffold for the assembly of a functional preinitiation complex with RNA polymerase II and the general transcription factors.</text>
</comment>
<dbReference type="Pfam" id="PF08689">
    <property type="entry name" value="Med5"/>
    <property type="match status" value="1"/>
</dbReference>
<dbReference type="PANTHER" id="PTHR35784:SF1">
    <property type="entry name" value="MEDIATOR OF RNA POLYMERASE II TRANSCRIPTION SUBUNIT 5"/>
    <property type="match status" value="1"/>
</dbReference>
<comment type="subcellular location">
    <subcellularLocation>
        <location evidence="1 9">Nucleus</location>
    </subcellularLocation>
</comment>
<comment type="subunit">
    <text evidence="9">Component of the Mediator complex.</text>
</comment>
<dbReference type="Proteomes" id="UP000005018">
    <property type="component" value="Chromosome 4"/>
</dbReference>
<evidence type="ECO:0000256" key="6">
    <source>
        <dbReference type="ARBA" id="ARBA00023163"/>
    </source>
</evidence>
<evidence type="ECO:0000256" key="1">
    <source>
        <dbReference type="ARBA" id="ARBA00004123"/>
    </source>
</evidence>
<dbReference type="OrthoDB" id="5322661at2759"/>
<keyword evidence="7 9" id="KW-0539">Nucleus</keyword>
<keyword evidence="5 9" id="KW-0010">Activator</keyword>
<dbReference type="eggNOG" id="ENOG502R1HB">
    <property type="taxonomic scope" value="Eukaryota"/>
</dbReference>
<keyword evidence="11" id="KW-1185">Reference proteome</keyword>